<reference evidence="2 3" key="1">
    <citation type="journal article" date="2024" name="G3 (Bethesda)">
        <title>Genome assembly of Hibiscus sabdariffa L. provides insights into metabolisms of medicinal natural products.</title>
        <authorList>
            <person name="Kim T."/>
        </authorList>
    </citation>
    <scope>NUCLEOTIDE SEQUENCE [LARGE SCALE GENOMIC DNA]</scope>
    <source>
        <strain evidence="2">TK-2024</strain>
        <tissue evidence="2">Old leaves</tissue>
    </source>
</reference>
<feature type="signal peptide" evidence="1">
    <location>
        <begin position="1"/>
        <end position="15"/>
    </location>
</feature>
<name>A0ABR2SRR9_9ROSI</name>
<organism evidence="2 3">
    <name type="scientific">Hibiscus sabdariffa</name>
    <name type="common">roselle</name>
    <dbReference type="NCBI Taxonomy" id="183260"/>
    <lineage>
        <taxon>Eukaryota</taxon>
        <taxon>Viridiplantae</taxon>
        <taxon>Streptophyta</taxon>
        <taxon>Embryophyta</taxon>
        <taxon>Tracheophyta</taxon>
        <taxon>Spermatophyta</taxon>
        <taxon>Magnoliopsida</taxon>
        <taxon>eudicotyledons</taxon>
        <taxon>Gunneridae</taxon>
        <taxon>Pentapetalae</taxon>
        <taxon>rosids</taxon>
        <taxon>malvids</taxon>
        <taxon>Malvales</taxon>
        <taxon>Malvaceae</taxon>
        <taxon>Malvoideae</taxon>
        <taxon>Hibiscus</taxon>
    </lineage>
</organism>
<accession>A0ABR2SRR9</accession>
<feature type="chain" id="PRO_5045635471" evidence="1">
    <location>
        <begin position="16"/>
        <end position="142"/>
    </location>
</feature>
<evidence type="ECO:0000313" key="3">
    <source>
        <dbReference type="Proteomes" id="UP001396334"/>
    </source>
</evidence>
<protein>
    <submittedName>
        <fullName evidence="2">Uncharacterized protein</fullName>
    </submittedName>
</protein>
<evidence type="ECO:0000313" key="2">
    <source>
        <dbReference type="EMBL" id="KAK9027963.1"/>
    </source>
</evidence>
<keyword evidence="1" id="KW-0732">Signal</keyword>
<dbReference type="EMBL" id="JBBPBN010000012">
    <property type="protein sequence ID" value="KAK9027963.1"/>
    <property type="molecule type" value="Genomic_DNA"/>
</dbReference>
<keyword evidence="3" id="KW-1185">Reference proteome</keyword>
<proteinExistence type="predicted"/>
<evidence type="ECO:0000256" key="1">
    <source>
        <dbReference type="SAM" id="SignalP"/>
    </source>
</evidence>
<gene>
    <name evidence="2" type="ORF">V6N11_067780</name>
</gene>
<sequence>MRFSIFCWLLWKARCSEILGDNRAACESLLVRGQQLIDECERVFAPTPTMSFSEMSSVVLWTGPDAGWVKGNVDAVVKPMEECAAIGGLPRHALNWNGSLFAVPPGIVVVMVEEDKAIWANSGNREMATPVVAGERISVATS</sequence>
<comment type="caution">
    <text evidence="2">The sequence shown here is derived from an EMBL/GenBank/DDBJ whole genome shotgun (WGS) entry which is preliminary data.</text>
</comment>
<dbReference type="Proteomes" id="UP001396334">
    <property type="component" value="Unassembled WGS sequence"/>
</dbReference>